<dbReference type="Proteomes" id="UP000232722">
    <property type="component" value="Unassembled WGS sequence"/>
</dbReference>
<dbReference type="EMBL" id="LLXJ01000403">
    <property type="protein sequence ID" value="PKC10156.1"/>
    <property type="molecule type" value="Genomic_DNA"/>
</dbReference>
<proteinExistence type="predicted"/>
<evidence type="ECO:0000313" key="3">
    <source>
        <dbReference type="Proteomes" id="UP000232722"/>
    </source>
</evidence>
<feature type="non-terminal residue" evidence="2">
    <location>
        <position position="106"/>
    </location>
</feature>
<evidence type="ECO:0000259" key="1">
    <source>
        <dbReference type="PROSITE" id="PS51745"/>
    </source>
</evidence>
<dbReference type="Pfam" id="PF00564">
    <property type="entry name" value="PB1"/>
    <property type="match status" value="1"/>
</dbReference>
<dbReference type="SUPFAM" id="SSF54277">
    <property type="entry name" value="CAD &amp; PB1 domains"/>
    <property type="match status" value="1"/>
</dbReference>
<accession>A0A2N0PTT1</accession>
<comment type="caution">
    <text evidence="2">The sequence shown here is derived from an EMBL/GenBank/DDBJ whole genome shotgun (WGS) entry which is preliminary data.</text>
</comment>
<gene>
    <name evidence="2" type="ORF">RhiirA5_355867</name>
</gene>
<dbReference type="PANTHER" id="PTHR20930:SF0">
    <property type="entry name" value="PROTEIN ILRUN"/>
    <property type="match status" value="1"/>
</dbReference>
<dbReference type="AlphaFoldDB" id="A0A2N0PTT1"/>
<dbReference type="PROSITE" id="PS51745">
    <property type="entry name" value="PB1"/>
    <property type="match status" value="1"/>
</dbReference>
<dbReference type="Gene3D" id="3.10.20.90">
    <property type="entry name" value="Phosphatidylinositol 3-kinase Catalytic Subunit, Chain A, domain 1"/>
    <property type="match status" value="1"/>
</dbReference>
<name>A0A2N0PTT1_9GLOM</name>
<sequence length="106" mass="11984">MASIKVTFGQTSRKFTIPSNTTWSQFESQLHDLFNIPSDTSFSISYIDEDGDVITLSTDTELQQILSDQESFGTNVKFNIYTSENSDNNDWVLENAEEKDDSVVTI</sequence>
<reference evidence="2 3" key="1">
    <citation type="submission" date="2016-04" db="EMBL/GenBank/DDBJ databases">
        <title>Genome analyses suggest a sexual origin of heterokaryosis in a supposedly ancient asexual fungus.</title>
        <authorList>
            <person name="Ropars J."/>
            <person name="Sedzielewska K."/>
            <person name="Noel J."/>
            <person name="Charron P."/>
            <person name="Farinelli L."/>
            <person name="Marton T."/>
            <person name="Kruger M."/>
            <person name="Pelin A."/>
            <person name="Brachmann A."/>
            <person name="Corradi N."/>
        </authorList>
    </citation>
    <scope>NUCLEOTIDE SEQUENCE [LARGE SCALE GENOMIC DNA]</scope>
    <source>
        <strain evidence="2 3">A5</strain>
    </source>
</reference>
<protein>
    <recommendedName>
        <fullName evidence="1">PB1 domain-containing protein</fullName>
    </recommendedName>
</protein>
<dbReference type="VEuPathDB" id="FungiDB:RhiirFUN_000819"/>
<dbReference type="InterPro" id="IPR053793">
    <property type="entry name" value="PB1-like"/>
</dbReference>
<dbReference type="VEuPathDB" id="FungiDB:RhiirA1_452740"/>
<feature type="domain" description="PB1" evidence="1">
    <location>
        <begin position="1"/>
        <end position="85"/>
    </location>
</feature>
<dbReference type="PANTHER" id="PTHR20930">
    <property type="entry name" value="OVARIAN CARCINOMA ANTIGEN CA125-RELATED"/>
    <property type="match status" value="1"/>
</dbReference>
<dbReference type="SMART" id="SM00666">
    <property type="entry name" value="PB1"/>
    <property type="match status" value="1"/>
</dbReference>
<dbReference type="InterPro" id="IPR000270">
    <property type="entry name" value="PB1_dom"/>
</dbReference>
<dbReference type="VEuPathDB" id="FungiDB:FUN_020361"/>
<organism evidence="2 3">
    <name type="scientific">Rhizophagus irregularis</name>
    <dbReference type="NCBI Taxonomy" id="588596"/>
    <lineage>
        <taxon>Eukaryota</taxon>
        <taxon>Fungi</taxon>
        <taxon>Fungi incertae sedis</taxon>
        <taxon>Mucoromycota</taxon>
        <taxon>Glomeromycotina</taxon>
        <taxon>Glomeromycetes</taxon>
        <taxon>Glomerales</taxon>
        <taxon>Glomeraceae</taxon>
        <taxon>Rhizophagus</taxon>
    </lineage>
</organism>
<reference evidence="2 3" key="2">
    <citation type="submission" date="2017-09" db="EMBL/GenBank/DDBJ databases">
        <title>Extensive intraspecific genome diversity in a model arbuscular mycorrhizal fungus.</title>
        <authorList>
            <person name="Chen E.C."/>
            <person name="Morin E."/>
            <person name="Beaudet D."/>
            <person name="Noel J."/>
            <person name="Ndikumana S."/>
            <person name="Charron P."/>
            <person name="St-Onge C."/>
            <person name="Giorgi J."/>
            <person name="Grigoriev I.V."/>
            <person name="Roux C."/>
            <person name="Martin F.M."/>
            <person name="Corradi N."/>
        </authorList>
    </citation>
    <scope>NUCLEOTIDE SEQUENCE [LARGE SCALE GENOMIC DNA]</scope>
    <source>
        <strain evidence="2 3">A5</strain>
    </source>
</reference>
<evidence type="ECO:0000313" key="2">
    <source>
        <dbReference type="EMBL" id="PKC10156.1"/>
    </source>
</evidence>